<evidence type="ECO:0000259" key="2">
    <source>
        <dbReference type="SMART" id="SM00358"/>
    </source>
</evidence>
<dbReference type="AlphaFoldDB" id="A0A9K3CXC3"/>
<comment type="caution">
    <text evidence="3">The sequence shown here is derived from an EMBL/GenBank/DDBJ whole genome shotgun (WGS) entry which is preliminary data.</text>
</comment>
<dbReference type="SUPFAM" id="SSF54768">
    <property type="entry name" value="dsRNA-binding domain-like"/>
    <property type="match status" value="2"/>
</dbReference>
<proteinExistence type="predicted"/>
<dbReference type="SMART" id="SM00358">
    <property type="entry name" value="DSRM"/>
    <property type="match status" value="2"/>
</dbReference>
<evidence type="ECO:0000256" key="1">
    <source>
        <dbReference type="SAM" id="MobiDB-lite"/>
    </source>
</evidence>
<keyword evidence="4" id="KW-1185">Reference proteome</keyword>
<feature type="compositionally biased region" description="Low complexity" evidence="1">
    <location>
        <begin position="231"/>
        <end position="244"/>
    </location>
</feature>
<feature type="domain" description="DRBM" evidence="2">
    <location>
        <begin position="263"/>
        <end position="335"/>
    </location>
</feature>
<dbReference type="InterPro" id="IPR014720">
    <property type="entry name" value="dsRBD_dom"/>
</dbReference>
<feature type="compositionally biased region" description="Acidic residues" evidence="1">
    <location>
        <begin position="504"/>
        <end position="541"/>
    </location>
</feature>
<evidence type="ECO:0000313" key="4">
    <source>
        <dbReference type="Proteomes" id="UP000265618"/>
    </source>
</evidence>
<gene>
    <name evidence="3" type="ORF">KIPB_004665</name>
</gene>
<feature type="region of interest" description="Disordered" evidence="1">
    <location>
        <begin position="448"/>
        <end position="543"/>
    </location>
</feature>
<dbReference type="Gene3D" id="3.30.160.20">
    <property type="match status" value="2"/>
</dbReference>
<feature type="compositionally biased region" description="Polar residues" evidence="1">
    <location>
        <begin position="54"/>
        <end position="65"/>
    </location>
</feature>
<protein>
    <recommendedName>
        <fullName evidence="2">DRBM domain-containing protein</fullName>
    </recommendedName>
</protein>
<feature type="compositionally biased region" description="Basic residues" evidence="1">
    <location>
        <begin position="454"/>
        <end position="464"/>
    </location>
</feature>
<accession>A0A9K3CXC3</accession>
<feature type="compositionally biased region" description="Low complexity" evidence="1">
    <location>
        <begin position="98"/>
        <end position="107"/>
    </location>
</feature>
<name>A0A9K3CXC3_9EUKA</name>
<feature type="region of interest" description="Disordered" evidence="1">
    <location>
        <begin position="300"/>
        <end position="328"/>
    </location>
</feature>
<sequence>MDPSALAKNTLQEYVQSRHLPLPKYATHNVDSGYFVSTVSVSLPVEVSGGHDNVCQSRQGSSATRVVSARGLRMPTKREAEKSAAHQMNQQLTGQRRSVSSSGSPGPSYDPRQFAREVPPPRRQFGDCGPGAYPQPGFHMPYPRPGVPVGMYGNVPPRMGYPMPGMGMGMGMGPPQGRPQYAPMHPPPQGGEYGPMYGQFHGGMPVPMQAPPPEYPPHFRMSPHGPPMIPMTTSPSPTPSSTSSGQGMGDGHPASRMKPSVHPKNQLQEIIQQAGLPPPVYDFQTRGNLFLAVVSFQNPKPHGGQPKDLSATGDLKPTKKAASHSAAIRGLQTLRDLEAARTRKVSPPLGVRPPPPLVNHRERVNALVAKICARDETAIDMRSMSVVKVRHGQRDNGFFCVIRVCLWQQVFERVSSIFSTNRDAEEAASLRLFTELVKESARRYTGGDWQKNIRAARKASRQRSPKVSARSPKRPASLSPEGETEDATSKGRERALSNLTEVSGDSDSEGCDESEDSHEDSQEETSETESSESEACEEEESPVLSALMSLVEHSEPWMLLIQHEEDRIFENYPHILPMVRTMCNEAGMKVVHCFLNAQPPSPNLTLGAQPQEPMTEPAIEFRKDGLTSCRIRLPPPEGDAVYLDEFTMQNYAFYLAGAVSVGAKITPVVMMLRGPTSPELLEASTSFQRNLGVLRCGLSHDMYWEAQHIMDAVTQYLVNINYQI</sequence>
<feature type="region of interest" description="Disordered" evidence="1">
    <location>
        <begin position="231"/>
        <end position="264"/>
    </location>
</feature>
<feature type="region of interest" description="Disordered" evidence="1">
    <location>
        <begin position="50"/>
        <end position="132"/>
    </location>
</feature>
<feature type="compositionally biased region" description="Polar residues" evidence="1">
    <location>
        <begin position="86"/>
        <end position="97"/>
    </location>
</feature>
<dbReference type="Pfam" id="PF00035">
    <property type="entry name" value="dsrm"/>
    <property type="match status" value="1"/>
</dbReference>
<reference evidence="3 4" key="1">
    <citation type="journal article" date="2018" name="PLoS ONE">
        <title>The draft genome of Kipferlia bialata reveals reductive genome evolution in fornicate parasites.</title>
        <authorList>
            <person name="Tanifuji G."/>
            <person name="Takabayashi S."/>
            <person name="Kume K."/>
            <person name="Takagi M."/>
            <person name="Nakayama T."/>
            <person name="Kamikawa R."/>
            <person name="Inagaki Y."/>
            <person name="Hashimoto T."/>
        </authorList>
    </citation>
    <scope>NUCLEOTIDE SEQUENCE [LARGE SCALE GENOMIC DNA]</scope>
    <source>
        <strain evidence="3">NY0173</strain>
    </source>
</reference>
<feature type="domain" description="DRBM" evidence="2">
    <location>
        <begin position="7"/>
        <end position="93"/>
    </location>
</feature>
<dbReference type="Proteomes" id="UP000265618">
    <property type="component" value="Unassembled WGS sequence"/>
</dbReference>
<evidence type="ECO:0000313" key="3">
    <source>
        <dbReference type="EMBL" id="GIQ83359.1"/>
    </source>
</evidence>
<dbReference type="EMBL" id="BDIP01001018">
    <property type="protein sequence ID" value="GIQ83359.1"/>
    <property type="molecule type" value="Genomic_DNA"/>
</dbReference>
<organism evidence="3 4">
    <name type="scientific">Kipferlia bialata</name>
    <dbReference type="NCBI Taxonomy" id="797122"/>
    <lineage>
        <taxon>Eukaryota</taxon>
        <taxon>Metamonada</taxon>
        <taxon>Carpediemonas-like organisms</taxon>
        <taxon>Kipferlia</taxon>
    </lineage>
</organism>